<dbReference type="AlphaFoldDB" id="A0A0C1N1V7"/>
<gene>
    <name evidence="1" type="ORF">DA73_0244825</name>
</gene>
<feature type="non-terminal residue" evidence="1">
    <location>
        <position position="1"/>
    </location>
</feature>
<dbReference type="EMBL" id="JHEG02000066">
    <property type="protein sequence ID" value="KIE06386.1"/>
    <property type="molecule type" value="Genomic_DNA"/>
</dbReference>
<protein>
    <submittedName>
        <fullName evidence="1">Uncharacterized protein</fullName>
    </submittedName>
</protein>
<reference evidence="1" key="1">
    <citation type="journal article" date="2015" name="Genome Announc.">
        <title>Draft Genome Sequence of Tolypothrix boutellei Strain VB521301.</title>
        <authorList>
            <person name="Chandrababunaidu M.M."/>
            <person name="Singh D."/>
            <person name="Sen D."/>
            <person name="Bhan S."/>
            <person name="Das S."/>
            <person name="Gupta A."/>
            <person name="Adhikary S.P."/>
            <person name="Tripathy S."/>
        </authorList>
    </citation>
    <scope>NUCLEOTIDE SEQUENCE</scope>
    <source>
        <strain evidence="1">VB521301</strain>
    </source>
</reference>
<sequence>SSLLLPGAIVTLSRAACAPRSVETCSIATGGARENVQPFQSELAWNLQSPYEVGEHGVANK</sequence>
<accession>A0A0C1N1V7</accession>
<name>A0A0C1N1V7_9CYAN</name>
<organism evidence="1">
    <name type="scientific">Tolypothrix bouteillei VB521301</name>
    <dbReference type="NCBI Taxonomy" id="1479485"/>
    <lineage>
        <taxon>Bacteria</taxon>
        <taxon>Bacillati</taxon>
        <taxon>Cyanobacteriota</taxon>
        <taxon>Cyanophyceae</taxon>
        <taxon>Nostocales</taxon>
        <taxon>Tolypothrichaceae</taxon>
        <taxon>Tolypothrix</taxon>
    </lineage>
</organism>
<proteinExistence type="predicted"/>
<evidence type="ECO:0000313" key="1">
    <source>
        <dbReference type="EMBL" id="KIE06386.1"/>
    </source>
</evidence>
<comment type="caution">
    <text evidence="1">The sequence shown here is derived from an EMBL/GenBank/DDBJ whole genome shotgun (WGS) entry which is preliminary data.</text>
</comment>